<dbReference type="Pfam" id="PF00144">
    <property type="entry name" value="Beta-lactamase"/>
    <property type="match status" value="1"/>
</dbReference>
<proteinExistence type="predicted"/>
<feature type="compositionally biased region" description="Basic and acidic residues" evidence="2">
    <location>
        <begin position="339"/>
        <end position="357"/>
    </location>
</feature>
<reference evidence="4" key="1">
    <citation type="submission" date="2019-05" db="EMBL/GenBank/DDBJ databases">
        <authorList>
            <person name="Naeem R."/>
            <person name="Antony C."/>
            <person name="Guan Q."/>
        </authorList>
    </citation>
    <scope>NUCLEOTIDE SEQUENCE</scope>
    <source>
        <strain evidence="4">2</strain>
    </source>
</reference>
<keyword evidence="1" id="KW-0378">Hydrolase</keyword>
<protein>
    <submittedName>
        <fullName evidence="4">Esterase EstB</fullName>
    </submittedName>
</protein>
<dbReference type="PANTHER" id="PTHR43283:SF11">
    <property type="entry name" value="BETA-LACTAMASE-RELATED DOMAIN-CONTAINING PROTEIN"/>
    <property type="match status" value="1"/>
</dbReference>
<feature type="region of interest" description="Disordered" evidence="2">
    <location>
        <begin position="338"/>
        <end position="357"/>
    </location>
</feature>
<evidence type="ECO:0000256" key="2">
    <source>
        <dbReference type="SAM" id="MobiDB-lite"/>
    </source>
</evidence>
<dbReference type="PANTHER" id="PTHR43283">
    <property type="entry name" value="BETA-LACTAMASE-RELATED"/>
    <property type="match status" value="1"/>
</dbReference>
<accession>A0A653F2J5</accession>
<sequence length="537" mass="56295">MAGRPSVNSAAGNYVKTLGSFALGKPVLKALRKATAAGAVLLAFVAACGPGNPAHTAATDTGQATQLSPAVPTPDFTTASKLPDAATGPEFATVSKLINDAIAAHRLPGAVVVIGHGGNVVFHQAYGLRKLAGEPGLDGSPAPAEPMTEDTIFDLASLTKSLATATAVMQLYEQGKVQFDDPVQNYLPDLNTTNDPGRAKVTVRMLLTHTSGEPGDVNLADPWGLTGADRAEGIHRALTTPLQSGPGEVFRYSDINFILLGALIEQITGEAEDVYVQEHVFAPLGMEDTRYLPPAKACGPHMMRRAAIAWAPGPTERAQVACPAGTWSTGLLSRIAPTARDEESRADPSKNPDLDHLLRGTVHDTTTRRMGGVAGHAGVFATAHDVSIYAQALLDRLAGRPSEFPLAQPTLESMTAPQQPGHTPQQLNAANDAAREAVAKRPNRTDPLLAPRYPAIAGQNLRGFGWDIDTAQSTTRGMVFPIGSFGHTGFTGTSVWMDPGSDTYIVLLSNSIHTRGSPPMSNLRGEVATATAQALGL</sequence>
<gene>
    <name evidence="4" type="primary">estB_3</name>
    <name evidence="4" type="ORF">BIN_B_05341</name>
</gene>
<evidence type="ECO:0000313" key="4">
    <source>
        <dbReference type="EMBL" id="VTP03977.1"/>
    </source>
</evidence>
<dbReference type="InterPro" id="IPR001466">
    <property type="entry name" value="Beta-lactam-related"/>
</dbReference>
<feature type="region of interest" description="Disordered" evidence="2">
    <location>
        <begin position="56"/>
        <end position="82"/>
    </location>
</feature>
<feature type="compositionally biased region" description="Polar residues" evidence="2">
    <location>
        <begin position="413"/>
        <end position="428"/>
    </location>
</feature>
<dbReference type="AlphaFoldDB" id="A0A653F2J5"/>
<dbReference type="EMBL" id="LR589180">
    <property type="protein sequence ID" value="VTP03977.1"/>
    <property type="molecule type" value="Genomic_DNA"/>
</dbReference>
<dbReference type="InterPro" id="IPR050789">
    <property type="entry name" value="Diverse_Enzym_Activities"/>
</dbReference>
<feature type="compositionally biased region" description="Polar residues" evidence="2">
    <location>
        <begin position="58"/>
        <end position="68"/>
    </location>
</feature>
<feature type="domain" description="Beta-lactamase-related" evidence="3">
    <location>
        <begin position="95"/>
        <end position="514"/>
    </location>
</feature>
<dbReference type="InterPro" id="IPR012338">
    <property type="entry name" value="Beta-lactam/transpept-like"/>
</dbReference>
<evidence type="ECO:0000256" key="1">
    <source>
        <dbReference type="ARBA" id="ARBA00022801"/>
    </source>
</evidence>
<evidence type="ECO:0000259" key="3">
    <source>
        <dbReference type="Pfam" id="PF00144"/>
    </source>
</evidence>
<dbReference type="Gene3D" id="3.40.710.10">
    <property type="entry name" value="DD-peptidase/beta-lactamase superfamily"/>
    <property type="match status" value="1"/>
</dbReference>
<feature type="region of interest" description="Disordered" evidence="2">
    <location>
        <begin position="413"/>
        <end position="435"/>
    </location>
</feature>
<name>A0A653F2J5_9MYCO</name>
<dbReference type="GO" id="GO:0016787">
    <property type="term" value="F:hydrolase activity"/>
    <property type="evidence" value="ECO:0007669"/>
    <property type="project" value="UniProtKB-KW"/>
</dbReference>
<organism evidence="4">
    <name type="scientific">Mycobacterium riyadhense</name>
    <dbReference type="NCBI Taxonomy" id="486698"/>
    <lineage>
        <taxon>Bacteria</taxon>
        <taxon>Bacillati</taxon>
        <taxon>Actinomycetota</taxon>
        <taxon>Actinomycetes</taxon>
        <taxon>Mycobacteriales</taxon>
        <taxon>Mycobacteriaceae</taxon>
        <taxon>Mycobacterium</taxon>
    </lineage>
</organism>
<dbReference type="SUPFAM" id="SSF56601">
    <property type="entry name" value="beta-lactamase/transpeptidase-like"/>
    <property type="match status" value="1"/>
</dbReference>